<organism evidence="1 2">
    <name type="scientific">Glossina austeni</name>
    <name type="common">Savannah tsetse fly</name>
    <dbReference type="NCBI Taxonomy" id="7395"/>
    <lineage>
        <taxon>Eukaryota</taxon>
        <taxon>Metazoa</taxon>
        <taxon>Ecdysozoa</taxon>
        <taxon>Arthropoda</taxon>
        <taxon>Hexapoda</taxon>
        <taxon>Insecta</taxon>
        <taxon>Pterygota</taxon>
        <taxon>Neoptera</taxon>
        <taxon>Endopterygota</taxon>
        <taxon>Diptera</taxon>
        <taxon>Brachycera</taxon>
        <taxon>Muscomorpha</taxon>
        <taxon>Hippoboscoidea</taxon>
        <taxon>Glossinidae</taxon>
        <taxon>Glossina</taxon>
    </lineage>
</organism>
<dbReference type="AlphaFoldDB" id="A0A1A9VHR8"/>
<dbReference type="SUPFAM" id="SSF53098">
    <property type="entry name" value="Ribonuclease H-like"/>
    <property type="match status" value="1"/>
</dbReference>
<dbReference type="InterPro" id="IPR036397">
    <property type="entry name" value="RNaseH_sf"/>
</dbReference>
<keyword evidence="2" id="KW-1185">Reference proteome</keyword>
<dbReference type="PANTHER" id="PTHR38681">
    <property type="entry name" value="RETROVIRUS-RELATED POL POLYPROTEIN FROM TRANSPOSON 412-LIKE PROTEIN-RELATED"/>
    <property type="match status" value="1"/>
</dbReference>
<protein>
    <recommendedName>
        <fullName evidence="3">Integrase catalytic domain-containing protein</fullName>
    </recommendedName>
</protein>
<name>A0A1A9VHR8_GLOAU</name>
<dbReference type="GO" id="GO:0003676">
    <property type="term" value="F:nucleic acid binding"/>
    <property type="evidence" value="ECO:0007669"/>
    <property type="project" value="InterPro"/>
</dbReference>
<sequence length="157" mass="17676">MNAYFTSFGVSPQRTSDQRAQYTSKLFAEFTHLLGCHSIPSPSHHSHANGEVEGFYGQLKATITTRDNASKWFDELPVRLLEFRSVCKEDISATSAETAYQRCSLRPTLKVVEANNPLQNNYIALLLTEIVKQKRSGKLNSLKRLKSLINIINTNSN</sequence>
<dbReference type="VEuPathDB" id="VectorBase:GAUT037892"/>
<evidence type="ECO:0000313" key="2">
    <source>
        <dbReference type="Proteomes" id="UP000078200"/>
    </source>
</evidence>
<proteinExistence type="predicted"/>
<dbReference type="Gene3D" id="3.30.420.10">
    <property type="entry name" value="Ribonuclease H-like superfamily/Ribonuclease H"/>
    <property type="match status" value="1"/>
</dbReference>
<evidence type="ECO:0000313" key="1">
    <source>
        <dbReference type="EnsemblMetazoa" id="GAUT037892-PA"/>
    </source>
</evidence>
<dbReference type="Proteomes" id="UP000078200">
    <property type="component" value="Unassembled WGS sequence"/>
</dbReference>
<dbReference type="PANTHER" id="PTHR38681:SF1">
    <property type="entry name" value="RETROVIRUS-RELATED POL POLYPROTEIN FROM TRANSPOSON 412-LIKE PROTEIN"/>
    <property type="match status" value="1"/>
</dbReference>
<accession>A0A1A9VHR8</accession>
<dbReference type="InterPro" id="IPR012337">
    <property type="entry name" value="RNaseH-like_sf"/>
</dbReference>
<dbReference type="STRING" id="7395.A0A1A9VHR8"/>
<reference evidence="1" key="1">
    <citation type="submission" date="2020-05" db="UniProtKB">
        <authorList>
            <consortium name="EnsemblMetazoa"/>
        </authorList>
    </citation>
    <scope>IDENTIFICATION</scope>
    <source>
        <strain evidence="1">TTRI</strain>
    </source>
</reference>
<dbReference type="EnsemblMetazoa" id="GAUT037892-RA">
    <property type="protein sequence ID" value="GAUT037892-PA"/>
    <property type="gene ID" value="GAUT037892"/>
</dbReference>
<evidence type="ECO:0008006" key="3">
    <source>
        <dbReference type="Google" id="ProtNLM"/>
    </source>
</evidence>